<comment type="subcellular location">
    <subcellularLocation>
        <location evidence="1">Mitochondrion inner membrane</location>
        <topology evidence="1">Multi-pass membrane protein</topology>
    </subcellularLocation>
</comment>
<keyword evidence="6" id="KW-0472">Membrane</keyword>
<keyword evidence="3" id="KW-0999">Mitochondrion inner membrane</keyword>
<evidence type="ECO:0000256" key="4">
    <source>
        <dbReference type="ARBA" id="ARBA00022989"/>
    </source>
</evidence>
<evidence type="ECO:0000256" key="5">
    <source>
        <dbReference type="ARBA" id="ARBA00023128"/>
    </source>
</evidence>
<dbReference type="PANTHER" id="PTHR21382">
    <property type="entry name" value="NADH-UBIQUINONE OXIDOREDUCTASE SUBUNIT"/>
    <property type="match status" value="1"/>
</dbReference>
<sequence length="192" mass="20780">MAETPYIPQDTLSNTFTSTLQTTAAGAIIAGVQNTLRKQNVGAMGILTRSGHLIAIYASVGATYQFTRDAACNLRQREDAYNEALGGFAGGAVVGLARRSIPFMLGMGTCTAAVMFGFRFTGGITSKKADNQDVDEVEEKEARKKAYRRPIQETIDQLGEGRGIYAPGYQERRRERLLAKYGIDVGAAEEAK</sequence>
<keyword evidence="5" id="KW-0496">Mitochondrion</keyword>
<evidence type="ECO:0008006" key="9">
    <source>
        <dbReference type="Google" id="ProtNLM"/>
    </source>
</evidence>
<reference evidence="7" key="1">
    <citation type="journal article" date="2020" name="Stud. Mycol.">
        <title>101 Dothideomycetes genomes: a test case for predicting lifestyles and emergence of pathogens.</title>
        <authorList>
            <person name="Haridas S."/>
            <person name="Albert R."/>
            <person name="Binder M."/>
            <person name="Bloem J."/>
            <person name="Labutti K."/>
            <person name="Salamov A."/>
            <person name="Andreopoulos B."/>
            <person name="Baker S."/>
            <person name="Barry K."/>
            <person name="Bills G."/>
            <person name="Bluhm B."/>
            <person name="Cannon C."/>
            <person name="Castanera R."/>
            <person name="Culley D."/>
            <person name="Daum C."/>
            <person name="Ezra D."/>
            <person name="Gonzalez J."/>
            <person name="Henrissat B."/>
            <person name="Kuo A."/>
            <person name="Liang C."/>
            <person name="Lipzen A."/>
            <person name="Lutzoni F."/>
            <person name="Magnuson J."/>
            <person name="Mondo S."/>
            <person name="Nolan M."/>
            <person name="Ohm R."/>
            <person name="Pangilinan J."/>
            <person name="Park H.-J."/>
            <person name="Ramirez L."/>
            <person name="Alfaro M."/>
            <person name="Sun H."/>
            <person name="Tritt A."/>
            <person name="Yoshinaga Y."/>
            <person name="Zwiers L.-H."/>
            <person name="Turgeon B."/>
            <person name="Goodwin S."/>
            <person name="Spatafora J."/>
            <person name="Crous P."/>
            <person name="Grigoriev I."/>
        </authorList>
    </citation>
    <scope>NUCLEOTIDE SEQUENCE</scope>
    <source>
        <strain evidence="7">CBS 279.74</strain>
    </source>
</reference>
<name>A0A6G1K3V3_9PLEO</name>
<dbReference type="AlphaFoldDB" id="A0A6G1K3V3"/>
<dbReference type="GO" id="GO:0006120">
    <property type="term" value="P:mitochondrial electron transport, NADH to ubiquinone"/>
    <property type="evidence" value="ECO:0007669"/>
    <property type="project" value="InterPro"/>
</dbReference>
<evidence type="ECO:0000256" key="3">
    <source>
        <dbReference type="ARBA" id="ARBA00022792"/>
    </source>
</evidence>
<accession>A0A6G1K3V3</accession>
<keyword evidence="8" id="KW-1185">Reference proteome</keyword>
<proteinExistence type="predicted"/>
<evidence type="ECO:0000256" key="2">
    <source>
        <dbReference type="ARBA" id="ARBA00022692"/>
    </source>
</evidence>
<dbReference type="OrthoDB" id="1913277at2759"/>
<dbReference type="Proteomes" id="UP000799428">
    <property type="component" value="Unassembled WGS sequence"/>
</dbReference>
<gene>
    <name evidence="7" type="ORF">K504DRAFT_535929</name>
</gene>
<dbReference type="InterPro" id="IPR039205">
    <property type="entry name" value="NDUFA11"/>
</dbReference>
<evidence type="ECO:0000256" key="1">
    <source>
        <dbReference type="ARBA" id="ARBA00004448"/>
    </source>
</evidence>
<keyword evidence="4" id="KW-1133">Transmembrane helix</keyword>
<dbReference type="GO" id="GO:0045271">
    <property type="term" value="C:respiratory chain complex I"/>
    <property type="evidence" value="ECO:0007669"/>
    <property type="project" value="InterPro"/>
</dbReference>
<evidence type="ECO:0000313" key="8">
    <source>
        <dbReference type="Proteomes" id="UP000799428"/>
    </source>
</evidence>
<dbReference type="GO" id="GO:0005743">
    <property type="term" value="C:mitochondrial inner membrane"/>
    <property type="evidence" value="ECO:0007669"/>
    <property type="project" value="UniProtKB-SubCell"/>
</dbReference>
<evidence type="ECO:0000313" key="7">
    <source>
        <dbReference type="EMBL" id="KAF2707430.1"/>
    </source>
</evidence>
<evidence type="ECO:0000256" key="6">
    <source>
        <dbReference type="ARBA" id="ARBA00023136"/>
    </source>
</evidence>
<dbReference type="EMBL" id="MU005774">
    <property type="protein sequence ID" value="KAF2707430.1"/>
    <property type="molecule type" value="Genomic_DNA"/>
</dbReference>
<organism evidence="7 8">
    <name type="scientific">Pleomassaria siparia CBS 279.74</name>
    <dbReference type="NCBI Taxonomy" id="1314801"/>
    <lineage>
        <taxon>Eukaryota</taxon>
        <taxon>Fungi</taxon>
        <taxon>Dikarya</taxon>
        <taxon>Ascomycota</taxon>
        <taxon>Pezizomycotina</taxon>
        <taxon>Dothideomycetes</taxon>
        <taxon>Pleosporomycetidae</taxon>
        <taxon>Pleosporales</taxon>
        <taxon>Pleomassariaceae</taxon>
        <taxon>Pleomassaria</taxon>
    </lineage>
</organism>
<dbReference type="PANTHER" id="PTHR21382:SF1">
    <property type="entry name" value="NADH DEHYDROGENASE [UBIQUINONE] 1 ALPHA SUBCOMPLEX SUBUNIT 11"/>
    <property type="match status" value="1"/>
</dbReference>
<protein>
    <recommendedName>
        <fullName evidence="9">NADH-ubiquinone oxidoreductase 213 kDa subunit</fullName>
    </recommendedName>
</protein>
<keyword evidence="2" id="KW-0812">Transmembrane</keyword>